<organism evidence="2 3">
    <name type="scientific">Deinococcus xianganensis</name>
    <dbReference type="NCBI Taxonomy" id="1507289"/>
    <lineage>
        <taxon>Bacteria</taxon>
        <taxon>Thermotogati</taxon>
        <taxon>Deinococcota</taxon>
        <taxon>Deinococci</taxon>
        <taxon>Deinococcales</taxon>
        <taxon>Deinococcaceae</taxon>
        <taxon>Deinococcus</taxon>
    </lineage>
</organism>
<dbReference type="AlphaFoldDB" id="A0A6I4YPK7"/>
<proteinExistence type="predicted"/>
<comment type="caution">
    <text evidence="2">The sequence shown here is derived from an EMBL/GenBank/DDBJ whole genome shotgun (WGS) entry which is preliminary data.</text>
</comment>
<accession>A0A6I4YPK7</accession>
<keyword evidence="1" id="KW-0812">Transmembrane</keyword>
<dbReference type="RefSeq" id="WP_237427697.1">
    <property type="nucleotide sequence ID" value="NZ_WVHK01000135.1"/>
</dbReference>
<keyword evidence="3" id="KW-1185">Reference proteome</keyword>
<gene>
    <name evidence="2" type="ORF">GLX28_19520</name>
</gene>
<evidence type="ECO:0000313" key="3">
    <source>
        <dbReference type="Proteomes" id="UP000430519"/>
    </source>
</evidence>
<keyword evidence="1" id="KW-1133">Transmembrane helix</keyword>
<feature type="non-terminal residue" evidence="2">
    <location>
        <position position="1"/>
    </location>
</feature>
<name>A0A6I4YPK7_9DEIO</name>
<evidence type="ECO:0000256" key="1">
    <source>
        <dbReference type="SAM" id="Phobius"/>
    </source>
</evidence>
<reference evidence="2 3" key="1">
    <citation type="submission" date="2019-11" db="EMBL/GenBank/DDBJ databases">
        <title>Genome sequence of Deinococcus xianganensis Y35, AI-2 producing algicidal bacterium, isolated from lake water.</title>
        <authorList>
            <person name="Li Y."/>
        </authorList>
    </citation>
    <scope>NUCLEOTIDE SEQUENCE [LARGE SCALE GENOMIC DNA]</scope>
    <source>
        <strain evidence="2 3">Y35</strain>
    </source>
</reference>
<dbReference type="Proteomes" id="UP000430519">
    <property type="component" value="Unassembled WGS sequence"/>
</dbReference>
<keyword evidence="1" id="KW-0472">Membrane</keyword>
<protein>
    <submittedName>
        <fullName evidence="2">Uncharacterized protein</fullName>
    </submittedName>
</protein>
<dbReference type="EMBL" id="WVHK01000135">
    <property type="protein sequence ID" value="MXV21814.1"/>
    <property type="molecule type" value="Genomic_DNA"/>
</dbReference>
<feature type="transmembrane region" description="Helical" evidence="1">
    <location>
        <begin position="6"/>
        <end position="30"/>
    </location>
</feature>
<sequence length="62" mass="6217">KQTESVSGQVGLTPCLLLFALSGVEVIVVFKGLGWRSALPPGVLLPGGALAASSAGPLGWNE</sequence>
<evidence type="ECO:0000313" key="2">
    <source>
        <dbReference type="EMBL" id="MXV21814.1"/>
    </source>
</evidence>